<feature type="domain" description="Nephrocystin 3-like N-terminal" evidence="4">
    <location>
        <begin position="367"/>
        <end position="521"/>
    </location>
</feature>
<evidence type="ECO:0000256" key="1">
    <source>
        <dbReference type="ARBA" id="ARBA00022737"/>
    </source>
</evidence>
<sequence length="1518" mass="172810">MSQQRRFGLNQVWPDPTDRKATEEKEVDIIFMHGLDAQSPRTWIAWVRDNEPESGEVFWLKDKDMLPRDMPYARILTYDWNANYDKTASSARFLGHADTLLDRIYIERDNLSRLHIPIIFVASCFSGLLLAESLIRATECFHPSSRRYRKVLDFTVGVAFLGTPFKGSWNTGYSVADMRVSVAIQAGLEYNRELMEYLRLGTPEAPGPLESLTQRFSEMIHHQSFKFGKSCFYETRHTNLSAYRSRLPKSYANSLDDEGHGIVVAEFSACLEGVERVPLDVRHNMLHKFNSPKNDGYQRLVSRLKLFYQEAQFVIGNNGYDPNPTPESIPAKEKKDSEWETKCLEALYFDGLDYEPEPTPKPAETAGKWLIKHRTYSRWHKDCRGIFWILGNPGSGKSVLIKRALRSDQGSAFTLSFFFRNQGNPLQRTGEGLIRALLYQLFSEYPEHIRAFSKEQKATEAKNSSGSKWEASYLMRHLETTVEQVIERRNIRIFVDALDECRSQSDDEDDTKHIYELVESFQQMDERFRLVGRLSVCFACRHYPKVANLDTDNYLEIELCNREDIEEYVAQRLKRVIREREHESLRNNLKSVILRSANGNFSWVTSVIIKAAHMYRNGRPEILEVVKDIPKEMDDIYQEAIRKIHQQEGRAISLKFLQWICFAKRPLSIQELRFAIRITPNLSYRSFTELPNSSWGGTLHEMEKLVSSLSWGLAKVRGEPPTVFFIHQSVKDYLLNSGFSILDQRQSNTQEALKVGHNLLLDSCLWWLTESSLTSALERWMGSFSRLAVEAVITIPDDFDDFSEHLITLKSSLVAGARAGSTRHQVDAMDTEKRHLMRQFVNPRGVQDWNRMYPPKHRRVGHWEGSKEWLVVDEILACFLELAAILQSTPSLWGVFYCGNHWLGHALDCLKGGSVDAVKDKFRSFFSRGHPSLFLFLDLKFGPLQQAAGLPTPTVLRALLEEDVKKRFSLNSNHGPSQSTPLMIASEEGNIHNVEIILGQKDVQVDAKDSLGRTALFRAVSKRCLPVIELLIRFHACLDLQDYNGLTVLMFAAQNDQAGDAGVLGALLDHGASMEIRDINGWDAIDHATEKNRQELNRLSIKKYIPLHAQSRRFSERELIEACKNGNIGYVRAFFDHGIKSGFLDSQRLPSHSVYNLAADATIAADQQTVIELLLDTGGEIARYPHWRPDLLFDTVRKHARECLTTLISKYGWKVDKLDGNGNTLLHVAIQESQFPSHQCERIENCSKLFVDIIDTIISKDESYEGTVLNSPNHQSQSPLVLALEYEGTDPLIHHILADRRVNVNYQGASGTALYHSVKKRRYAVTELLLSHPGINPNLGSRDGTTPLQAASVRNDTESVRLLLANAATNITAQEGDMPRYLQEASREGFLQTAVQEVSRSVGRVADRFSFKGIYSGREIKTQEFKEREGRVSEETRPRSTIIHEQEPQPTDRSINSRSLILRKANNDGVDLQNPDAGLATSSESSWTAVSPTATGSEVSWNTWQETFSKAGAKLWFR</sequence>
<feature type="compositionally biased region" description="Polar residues" evidence="3">
    <location>
        <begin position="1448"/>
        <end position="1459"/>
    </location>
</feature>
<dbReference type="PROSITE" id="PS50297">
    <property type="entry name" value="ANK_REP_REGION"/>
    <property type="match status" value="2"/>
</dbReference>
<dbReference type="InterPro" id="IPR027417">
    <property type="entry name" value="P-loop_NTPase"/>
</dbReference>
<evidence type="ECO:0000313" key="6">
    <source>
        <dbReference type="Proteomes" id="UP000544331"/>
    </source>
</evidence>
<dbReference type="Gene3D" id="1.25.40.20">
    <property type="entry name" value="Ankyrin repeat-containing domain"/>
    <property type="match status" value="2"/>
</dbReference>
<feature type="region of interest" description="Disordered" evidence="3">
    <location>
        <begin position="1424"/>
        <end position="1492"/>
    </location>
</feature>
<dbReference type="OrthoDB" id="194358at2759"/>
<feature type="repeat" description="ANK" evidence="2">
    <location>
        <begin position="1343"/>
        <end position="1368"/>
    </location>
</feature>
<keyword evidence="1" id="KW-0677">Repeat</keyword>
<dbReference type="Pfam" id="PF24883">
    <property type="entry name" value="NPHP3_N"/>
    <property type="match status" value="1"/>
</dbReference>
<dbReference type="Gene3D" id="3.40.50.300">
    <property type="entry name" value="P-loop containing nucleotide triphosphate hydrolases"/>
    <property type="match status" value="1"/>
</dbReference>
<organism evidence="5 6">
    <name type="scientific">Fusarium mundagurra</name>
    <dbReference type="NCBI Taxonomy" id="1567541"/>
    <lineage>
        <taxon>Eukaryota</taxon>
        <taxon>Fungi</taxon>
        <taxon>Dikarya</taxon>
        <taxon>Ascomycota</taxon>
        <taxon>Pezizomycotina</taxon>
        <taxon>Sordariomycetes</taxon>
        <taxon>Hypocreomycetidae</taxon>
        <taxon>Hypocreales</taxon>
        <taxon>Nectriaceae</taxon>
        <taxon>Fusarium</taxon>
        <taxon>Fusarium fujikuroi species complex</taxon>
    </lineage>
</organism>
<accession>A0A8H5Z554</accession>
<dbReference type="InterPro" id="IPR036770">
    <property type="entry name" value="Ankyrin_rpt-contain_sf"/>
</dbReference>
<dbReference type="PROSITE" id="PS50088">
    <property type="entry name" value="ANK_REPEAT"/>
    <property type="match status" value="2"/>
</dbReference>
<keyword evidence="2" id="KW-0040">ANK repeat</keyword>
<dbReference type="InterPro" id="IPR002110">
    <property type="entry name" value="Ankyrin_rpt"/>
</dbReference>
<dbReference type="SUPFAM" id="SSF52540">
    <property type="entry name" value="P-loop containing nucleoside triphosphate hydrolases"/>
    <property type="match status" value="1"/>
</dbReference>
<dbReference type="SUPFAM" id="SSF48403">
    <property type="entry name" value="Ankyrin repeat"/>
    <property type="match status" value="1"/>
</dbReference>
<feature type="compositionally biased region" description="Polar residues" evidence="3">
    <location>
        <begin position="1480"/>
        <end position="1492"/>
    </location>
</feature>
<dbReference type="InterPro" id="IPR056884">
    <property type="entry name" value="NPHP3-like_N"/>
</dbReference>
<dbReference type="Pfam" id="PF12796">
    <property type="entry name" value="Ank_2"/>
    <property type="match status" value="2"/>
</dbReference>
<keyword evidence="6" id="KW-1185">Reference proteome</keyword>
<name>A0A8H5Z554_9HYPO</name>
<reference evidence="5 6" key="1">
    <citation type="submission" date="2020-05" db="EMBL/GenBank/DDBJ databases">
        <title>Identification and distribution of gene clusters putatively required for synthesis of sphingolipid metabolism inhibitors in phylogenetically diverse species of the filamentous fungus Fusarium.</title>
        <authorList>
            <person name="Kim H.-S."/>
            <person name="Busman M."/>
            <person name="Brown D.W."/>
            <person name="Divon H."/>
            <person name="Uhlig S."/>
            <person name="Proctor R.H."/>
        </authorList>
    </citation>
    <scope>NUCLEOTIDE SEQUENCE [LARGE SCALE GENOMIC DNA]</scope>
    <source>
        <strain evidence="5 6">NRRL 66235</strain>
    </source>
</reference>
<dbReference type="PANTHER" id="PTHR10039:SF5">
    <property type="entry name" value="NACHT DOMAIN-CONTAINING PROTEIN"/>
    <property type="match status" value="1"/>
</dbReference>
<evidence type="ECO:0000256" key="3">
    <source>
        <dbReference type="SAM" id="MobiDB-lite"/>
    </source>
</evidence>
<dbReference type="SMART" id="SM00248">
    <property type="entry name" value="ANK"/>
    <property type="match status" value="7"/>
</dbReference>
<dbReference type="PANTHER" id="PTHR10039">
    <property type="entry name" value="AMELOGENIN"/>
    <property type="match status" value="1"/>
</dbReference>
<feature type="repeat" description="ANK" evidence="2">
    <location>
        <begin position="1044"/>
        <end position="1079"/>
    </location>
</feature>
<evidence type="ECO:0000313" key="5">
    <source>
        <dbReference type="EMBL" id="KAF5723137.1"/>
    </source>
</evidence>
<feature type="region of interest" description="Disordered" evidence="3">
    <location>
        <begin position="1"/>
        <end position="20"/>
    </location>
</feature>
<evidence type="ECO:0000256" key="2">
    <source>
        <dbReference type="PROSITE-ProRule" id="PRU00023"/>
    </source>
</evidence>
<feature type="compositionally biased region" description="Basic and acidic residues" evidence="3">
    <location>
        <begin position="1424"/>
        <end position="1447"/>
    </location>
</feature>
<protein>
    <submittedName>
        <fullName evidence="5">Ankyrin repeat</fullName>
    </submittedName>
</protein>
<comment type="caution">
    <text evidence="5">The sequence shown here is derived from an EMBL/GenBank/DDBJ whole genome shotgun (WGS) entry which is preliminary data.</text>
</comment>
<dbReference type="Proteomes" id="UP000544331">
    <property type="component" value="Unassembled WGS sequence"/>
</dbReference>
<gene>
    <name evidence="5" type="ORF">FMUND_2179</name>
</gene>
<proteinExistence type="predicted"/>
<evidence type="ECO:0000259" key="4">
    <source>
        <dbReference type="Pfam" id="PF24883"/>
    </source>
</evidence>
<dbReference type="EMBL" id="JAAOAN010000076">
    <property type="protein sequence ID" value="KAF5723137.1"/>
    <property type="molecule type" value="Genomic_DNA"/>
</dbReference>